<dbReference type="InterPro" id="IPR015069">
    <property type="entry name" value="2H-PEstase_DUF1868"/>
</dbReference>
<dbReference type="InterPro" id="IPR009097">
    <property type="entry name" value="Cyclic_Pdiesterase"/>
</dbReference>
<dbReference type="Proteomes" id="UP000436522">
    <property type="component" value="Unassembled WGS sequence"/>
</dbReference>
<evidence type="ECO:0000313" key="2">
    <source>
        <dbReference type="EMBL" id="GFE49938.1"/>
    </source>
</evidence>
<dbReference type="EMBL" id="BLIV01000003">
    <property type="protein sequence ID" value="GFE49938.1"/>
    <property type="molecule type" value="Genomic_DNA"/>
</dbReference>
<name>A0A640VNA3_9RHOB</name>
<dbReference type="RefSeq" id="WP_159976053.1">
    <property type="nucleotide sequence ID" value="NZ_BLIV01000003.1"/>
</dbReference>
<sequence length="238" mass="26160">MALDDIEKFSAQHNMAPPARLGQRYDQRRFLPEGGNTIVCHLDQDAPTHAAVLEARARLMALPGADRFLYTPVSSLHMTLFEGVIDTRRTADAWPAGLDRDAPVDEVTAVVKDRLQGFAPPPAFSVRATGVVPTGLRLAGATAEDEAQMRAWREALTTPFGYRHEDHDSYVFHMTFAYPIGWLPEEVLPTWRHACAEILNDLTAAAPILPLKPAAFCTFADMTAFPELLVLAPGAENL</sequence>
<comment type="caution">
    <text evidence="2">The sequence shown here is derived from an EMBL/GenBank/DDBJ whole genome shotgun (WGS) entry which is preliminary data.</text>
</comment>
<dbReference type="Gene3D" id="3.90.1140.10">
    <property type="entry name" value="Cyclic phosphodiesterase"/>
    <property type="match status" value="1"/>
</dbReference>
<evidence type="ECO:0000313" key="3">
    <source>
        <dbReference type="Proteomes" id="UP000436522"/>
    </source>
</evidence>
<proteinExistence type="predicted"/>
<dbReference type="Pfam" id="PF08975">
    <property type="entry name" value="2H-phosphodiest"/>
    <property type="match status" value="1"/>
</dbReference>
<gene>
    <name evidence="2" type="ORF">So717_16910</name>
</gene>
<reference evidence="2 3" key="1">
    <citation type="submission" date="2019-12" db="EMBL/GenBank/DDBJ databases">
        <title>Roseobacter cerasinus sp. nov., isolated from seawater around aquaculture.</title>
        <authorList>
            <person name="Muramatsu S."/>
            <person name="Takabe Y."/>
            <person name="Mori K."/>
            <person name="Takaichi S."/>
            <person name="Hanada S."/>
        </authorList>
    </citation>
    <scope>NUCLEOTIDE SEQUENCE [LARGE SCALE GENOMIC DNA]</scope>
    <source>
        <strain evidence="2 3">AI77</strain>
    </source>
</reference>
<dbReference type="OrthoDB" id="151828at2"/>
<accession>A0A640VNA3</accession>
<evidence type="ECO:0000259" key="1">
    <source>
        <dbReference type="Pfam" id="PF08975"/>
    </source>
</evidence>
<dbReference type="SUPFAM" id="SSF55144">
    <property type="entry name" value="LigT-like"/>
    <property type="match status" value="1"/>
</dbReference>
<protein>
    <recommendedName>
        <fullName evidence="1">DUF1868 domain-containing protein</fullName>
    </recommendedName>
</protein>
<dbReference type="AlphaFoldDB" id="A0A640VNA3"/>
<keyword evidence="3" id="KW-1185">Reference proteome</keyword>
<feature type="domain" description="DUF1868" evidence="1">
    <location>
        <begin position="26"/>
        <end position="136"/>
    </location>
</feature>
<organism evidence="2 3">
    <name type="scientific">Roseobacter cerasinus</name>
    <dbReference type="NCBI Taxonomy" id="2602289"/>
    <lineage>
        <taxon>Bacteria</taxon>
        <taxon>Pseudomonadati</taxon>
        <taxon>Pseudomonadota</taxon>
        <taxon>Alphaproteobacteria</taxon>
        <taxon>Rhodobacterales</taxon>
        <taxon>Roseobacteraceae</taxon>
        <taxon>Roseobacter</taxon>
    </lineage>
</organism>